<dbReference type="AlphaFoldDB" id="A0A4R9C476"/>
<proteinExistence type="predicted"/>
<reference evidence="1 2" key="1">
    <citation type="submission" date="2019-01" db="EMBL/GenBank/DDBJ databases">
        <title>Draft Genome Sequences of Helcococcus ovis Strains Isolated from the Uterus and Vagina of Dairy Cows with Metritis.</title>
        <authorList>
            <person name="Cunha F."/>
            <person name="Jeon S.J."/>
            <person name="Kutzer P."/>
            <person name="Galvao K.N."/>
        </authorList>
    </citation>
    <scope>NUCLEOTIDE SEQUENCE [LARGE SCALE GENOMIC DNA]</scope>
    <source>
        <strain evidence="1 2">KG-37</strain>
    </source>
</reference>
<evidence type="ECO:0000313" key="2">
    <source>
        <dbReference type="Proteomes" id="UP000297454"/>
    </source>
</evidence>
<comment type="caution">
    <text evidence="1">The sequence shown here is derived from an EMBL/GenBank/DDBJ whole genome shotgun (WGS) entry which is preliminary data.</text>
</comment>
<dbReference type="GeneID" id="97031478"/>
<dbReference type="RefSeq" id="WP_134712012.1">
    <property type="nucleotide sequence ID" value="NZ_CP119081.1"/>
</dbReference>
<protein>
    <submittedName>
        <fullName evidence="1">Uncharacterized protein</fullName>
    </submittedName>
</protein>
<dbReference type="EMBL" id="SCFR01000003">
    <property type="protein sequence ID" value="TFF67345.1"/>
    <property type="molecule type" value="Genomic_DNA"/>
</dbReference>
<name>A0A4R9C476_9FIRM</name>
<organism evidence="1 2">
    <name type="scientific">Helcococcus ovis</name>
    <dbReference type="NCBI Taxonomy" id="72026"/>
    <lineage>
        <taxon>Bacteria</taxon>
        <taxon>Bacillati</taxon>
        <taxon>Bacillota</taxon>
        <taxon>Tissierellia</taxon>
        <taxon>Tissierellales</taxon>
        <taxon>Peptoniphilaceae</taxon>
        <taxon>Helcococcus</taxon>
    </lineage>
</organism>
<accession>A0A4R9C476</accession>
<keyword evidence="2" id="KW-1185">Reference proteome</keyword>
<evidence type="ECO:0000313" key="1">
    <source>
        <dbReference type="EMBL" id="TFF67345.1"/>
    </source>
</evidence>
<sequence length="115" mass="13810">MNITVKVLVANYINEQILSYMEKIYYCKINFEIGIFDEVNNEYIKKITEGSIKELEYTNEFGEIVKEKILFVLGYDILYNDLNLENGTELYQQFIHFNFDIVLNPNEIVEKYYDY</sequence>
<gene>
    <name evidence="1" type="ORF">EQF91_01600</name>
</gene>
<dbReference type="Proteomes" id="UP000297454">
    <property type="component" value="Unassembled WGS sequence"/>
</dbReference>